<dbReference type="AlphaFoldDB" id="A0A841SU09"/>
<dbReference type="EMBL" id="JACJVQ010000013">
    <property type="protein sequence ID" value="MBB6635414.1"/>
    <property type="molecule type" value="Genomic_DNA"/>
</dbReference>
<feature type="transmembrane region" description="Helical" evidence="1">
    <location>
        <begin position="21"/>
        <end position="45"/>
    </location>
</feature>
<organism evidence="2 3">
    <name type="scientific">Cohnella thailandensis</name>
    <dbReference type="NCBI Taxonomy" id="557557"/>
    <lineage>
        <taxon>Bacteria</taxon>
        <taxon>Bacillati</taxon>
        <taxon>Bacillota</taxon>
        <taxon>Bacilli</taxon>
        <taxon>Bacillales</taxon>
        <taxon>Paenibacillaceae</taxon>
        <taxon>Cohnella</taxon>
    </lineage>
</organism>
<keyword evidence="1" id="KW-1133">Transmembrane helix</keyword>
<evidence type="ECO:0000313" key="3">
    <source>
        <dbReference type="Proteomes" id="UP000535838"/>
    </source>
</evidence>
<gene>
    <name evidence="2" type="ORF">H7B67_14950</name>
</gene>
<proteinExistence type="predicted"/>
<name>A0A841SU09_9BACL</name>
<comment type="caution">
    <text evidence="2">The sequence shown here is derived from an EMBL/GenBank/DDBJ whole genome shotgun (WGS) entry which is preliminary data.</text>
</comment>
<accession>A0A841SU09</accession>
<protein>
    <submittedName>
        <fullName evidence="2">Uncharacterized protein</fullName>
    </submittedName>
</protein>
<evidence type="ECO:0000256" key="1">
    <source>
        <dbReference type="SAM" id="Phobius"/>
    </source>
</evidence>
<dbReference type="RefSeq" id="WP_185120646.1">
    <property type="nucleotide sequence ID" value="NZ_JACJVQ010000013.1"/>
</dbReference>
<keyword evidence="1" id="KW-0812">Transmembrane</keyword>
<reference evidence="2 3" key="1">
    <citation type="submission" date="2020-08" db="EMBL/GenBank/DDBJ databases">
        <title>Cohnella phylogeny.</title>
        <authorList>
            <person name="Dunlap C."/>
        </authorList>
    </citation>
    <scope>NUCLEOTIDE SEQUENCE [LARGE SCALE GENOMIC DNA]</scope>
    <source>
        <strain evidence="2 3">DSM 25241</strain>
    </source>
</reference>
<keyword evidence="3" id="KW-1185">Reference proteome</keyword>
<keyword evidence="1" id="KW-0472">Membrane</keyword>
<dbReference type="Proteomes" id="UP000535838">
    <property type="component" value="Unassembled WGS sequence"/>
</dbReference>
<evidence type="ECO:0000313" key="2">
    <source>
        <dbReference type="EMBL" id="MBB6635414.1"/>
    </source>
</evidence>
<sequence length="67" mass="7536">MRTGPKASGWNGSWMDKAERWLIKAAAALAILLIVAQIALHFPFFRHHLTNMDEWEGIPYVSSAGVR</sequence>